<keyword evidence="6" id="KW-1185">Reference proteome</keyword>
<gene>
    <name evidence="5" type="ORF">NE857_16265</name>
</gene>
<evidence type="ECO:0000256" key="2">
    <source>
        <dbReference type="ARBA" id="ARBA00023002"/>
    </source>
</evidence>
<evidence type="ECO:0000256" key="3">
    <source>
        <dbReference type="ARBA" id="ARBA00048132"/>
    </source>
</evidence>
<dbReference type="PRINTS" id="PR00469">
    <property type="entry name" value="PNDRDTASEII"/>
</dbReference>
<dbReference type="InterPro" id="IPR023753">
    <property type="entry name" value="FAD/NAD-binding_dom"/>
</dbReference>
<comment type="catalytic activity">
    <reaction evidence="3">
        <text>[thioredoxin]-dithiol + NADP(+) = [thioredoxin]-disulfide + NADPH + H(+)</text>
        <dbReference type="Rhea" id="RHEA:20345"/>
        <dbReference type="Rhea" id="RHEA-COMP:10698"/>
        <dbReference type="Rhea" id="RHEA-COMP:10700"/>
        <dbReference type="ChEBI" id="CHEBI:15378"/>
        <dbReference type="ChEBI" id="CHEBI:29950"/>
        <dbReference type="ChEBI" id="CHEBI:50058"/>
        <dbReference type="ChEBI" id="CHEBI:57783"/>
        <dbReference type="ChEBI" id="CHEBI:58349"/>
        <dbReference type="EC" id="1.8.1.9"/>
    </reaction>
</comment>
<keyword evidence="1" id="KW-0285">Flavoprotein</keyword>
<protein>
    <submittedName>
        <fullName evidence="5">NAD(P)/FAD-dependent oxidoreductase</fullName>
    </submittedName>
</protein>
<dbReference type="EMBL" id="CP099837">
    <property type="protein sequence ID" value="USY23029.1"/>
    <property type="molecule type" value="Genomic_DNA"/>
</dbReference>
<dbReference type="Gene3D" id="3.50.50.60">
    <property type="entry name" value="FAD/NAD(P)-binding domain"/>
    <property type="match status" value="2"/>
</dbReference>
<name>A0ABY5DF98_9ACTN</name>
<dbReference type="Proteomes" id="UP001055940">
    <property type="component" value="Chromosome"/>
</dbReference>
<proteinExistence type="predicted"/>
<dbReference type="InterPro" id="IPR050097">
    <property type="entry name" value="Ferredoxin-NADP_redctase_2"/>
</dbReference>
<dbReference type="PRINTS" id="PR00368">
    <property type="entry name" value="FADPNR"/>
</dbReference>
<accession>A0ABY5DF98</accession>
<organism evidence="5 6">
    <name type="scientific">Nocardiopsis exhalans</name>
    <dbReference type="NCBI Taxonomy" id="163604"/>
    <lineage>
        <taxon>Bacteria</taxon>
        <taxon>Bacillati</taxon>
        <taxon>Actinomycetota</taxon>
        <taxon>Actinomycetes</taxon>
        <taxon>Streptosporangiales</taxon>
        <taxon>Nocardiopsidaceae</taxon>
        <taxon>Nocardiopsis</taxon>
    </lineage>
</organism>
<dbReference type="PANTHER" id="PTHR48105">
    <property type="entry name" value="THIOREDOXIN REDUCTASE 1-RELATED-RELATED"/>
    <property type="match status" value="1"/>
</dbReference>
<keyword evidence="2" id="KW-0560">Oxidoreductase</keyword>
<dbReference type="InterPro" id="IPR036188">
    <property type="entry name" value="FAD/NAD-bd_sf"/>
</dbReference>
<dbReference type="SUPFAM" id="SSF51905">
    <property type="entry name" value="FAD/NAD(P)-binding domain"/>
    <property type="match status" value="1"/>
</dbReference>
<feature type="domain" description="FAD/NAD(P)-binding" evidence="4">
    <location>
        <begin position="8"/>
        <end position="294"/>
    </location>
</feature>
<evidence type="ECO:0000313" key="5">
    <source>
        <dbReference type="EMBL" id="USY23029.1"/>
    </source>
</evidence>
<dbReference type="RefSeq" id="WP_254421758.1">
    <property type="nucleotide sequence ID" value="NZ_BAAAJB010000051.1"/>
</dbReference>
<evidence type="ECO:0000256" key="1">
    <source>
        <dbReference type="ARBA" id="ARBA00022630"/>
    </source>
</evidence>
<evidence type="ECO:0000259" key="4">
    <source>
        <dbReference type="Pfam" id="PF07992"/>
    </source>
</evidence>
<dbReference type="Pfam" id="PF07992">
    <property type="entry name" value="Pyr_redox_2"/>
    <property type="match status" value="1"/>
</dbReference>
<sequence>MNEPARSFDVVVVGGGAAGLAGALTLARARRSVLVIDAGEPRNAPAQGVHAYVGMEGTPPADLAAKGRQEVASYGGVVESGRVVAARRTEQGFEVEREDGSVVAARRLLVTTGLVDELPDIAGLAEHWGSGVLHCPYCHGWEVRDQPLAVVASGPVAVHASLLWRQWSDQVTLFAYPGTGLGESERQKLAARGITVVDSPVRAVESGPGGVSGVRTADGAVVAVDAVVVPTFMRSRSELLVDLGLEVSEQWMGEHLMGTYVESDPNGATAVPGVWVAGNVTSVSEQVIGAAAAGNKAGAMINADLVMAEAEQALARAGQDDQVVQAEPAR</sequence>
<evidence type="ECO:0000313" key="6">
    <source>
        <dbReference type="Proteomes" id="UP001055940"/>
    </source>
</evidence>
<reference evidence="5" key="1">
    <citation type="submission" date="2022-06" db="EMBL/GenBank/DDBJ databases">
        <authorList>
            <person name="Ping M."/>
        </authorList>
    </citation>
    <scope>NUCLEOTIDE SEQUENCE</scope>
    <source>
        <strain evidence="5">JCM11759T</strain>
    </source>
</reference>